<dbReference type="SUPFAM" id="SSF53850">
    <property type="entry name" value="Periplasmic binding protein-like II"/>
    <property type="match status" value="2"/>
</dbReference>
<dbReference type="SMART" id="SM00062">
    <property type="entry name" value="PBPb"/>
    <property type="match status" value="2"/>
</dbReference>
<evidence type="ECO:0000256" key="7">
    <source>
        <dbReference type="ARBA" id="ARBA00022679"/>
    </source>
</evidence>
<dbReference type="CDD" id="cd13705">
    <property type="entry name" value="PBP2_BvgS_D1"/>
    <property type="match status" value="1"/>
</dbReference>
<evidence type="ECO:0000256" key="13">
    <source>
        <dbReference type="ARBA" id="ARBA00022989"/>
    </source>
</evidence>
<dbReference type="Pfam" id="PF00072">
    <property type="entry name" value="Response_reg"/>
    <property type="match status" value="1"/>
</dbReference>
<dbReference type="PROSITE" id="PS50112">
    <property type="entry name" value="PAS"/>
    <property type="match status" value="1"/>
</dbReference>
<reference evidence="27 28" key="1">
    <citation type="submission" date="2019-09" db="EMBL/GenBank/DDBJ databases">
        <authorList>
            <person name="Depoorter E."/>
        </authorList>
    </citation>
    <scope>NUCLEOTIDE SEQUENCE [LARGE SCALE GENOMIC DNA]</scope>
    <source>
        <strain evidence="27">LMG 13014</strain>
    </source>
</reference>
<dbReference type="CDD" id="cd17546">
    <property type="entry name" value="REC_hyHK_CKI1_RcsC-like"/>
    <property type="match status" value="1"/>
</dbReference>
<dbReference type="InterPro" id="IPR003661">
    <property type="entry name" value="HisK_dim/P_dom"/>
</dbReference>
<evidence type="ECO:0000256" key="5">
    <source>
        <dbReference type="ARBA" id="ARBA00022519"/>
    </source>
</evidence>
<sequence length="1218" mass="133029">MSTFRAPLLRVLLACVLAMLTTDAWTQRADGVQKPLDSQLQLESPAVPLSARDRDWLREKHTLAIGVTAPGVPPLDMLHGTEFEGVTADVIALMRQQLGVDAEIRVFPDREQALHALEGGRIDLLASTSRADLPRRSLVVSRPYASDQPSLFRRQGDDRRLPADMAGLTVAMPQDYLRDLSTMLHARHPRARFVRYPSRDQAMAALAFGNADLYLGDPLSASLLINRSFFNYVRFERFYSPAPGGFGFGFAMRRDGTPLARIVDAAIASLGQTRLDRIAKRWTGESVILPGERVSLDTHEQRWAMRHPVVRVMVNDDFAPIAFFDAGGHFNGVVADLLQLISLRTGLRFKVERAGSFDSLTRSLTADQADLTVLVPSIEREDRLRFTRSFLATSFVLIARTSAPVTADTLADMPGKRVAIAKGHIAAERVRARYPKARITETSTGLDALRMVADGKADAAVLSLITARYYIARLYEGKLSVSGMIADDSAPLTFAMRRGDTELQSILNKALQTYAPYELQAIANRWRPNAAMTGQTWRDYRQTIVAIVASAVALMTLFAVWVANLRRQIRQRLRAERALSDQLQFMRTFTDGLPDPVYVRDTEGRLLSFNRRYEAVLGITAHDALGKTAAALPAGLFEAAPDVQACYLRAIAEDKPLRRELAVNLRGEQRWIDHWVQPFRDASGAMKGVVCGWQDITRQRHIIDELMTARSQADQASRAKTTFLATMSHEIRTPMSAVIGTLELALRHARNGVFDYAAIETAHTAANGLLTLISDILDIVRIESGHLSLTPTRAKLRDLAESVARVFEGPARQNGIALALEMDSSLNADVLVDPMRFKQILSNLVSNAVKFTERGFVRIRLGGTPAGLEQMRVSLSVEDSGIGIAAADQRNLFRPFSQVNPSRKTGAQVSGAGLGLAICQSLCEMMGGTLALRSAEGKGTRVDVTLMLNVLPPSHGADSDAGAVIASPIQSHAGSLRVLVVDDHGVNRLLLCQQLAFLGHQAIAAKDGRQALRAWRADPFDIVVTDRHMPGMNGSALARAIRREEAGRALAPCLILGLTADARKDEIADSLAAGMDDCLIKPVGLDDLDKALRARRPGAEDANRTVAELMQMSDGNPEMTRRLIDEMLRANAQDRASLAVLGDALDLPGLAIVAHRLKGAAEILKADALANSCSQLRVACRVPGVSALHVRVAVAAVRTQIDILDDVLGQLRSTLPVI</sequence>
<evidence type="ECO:0000259" key="23">
    <source>
        <dbReference type="PROSITE" id="PS50110"/>
    </source>
</evidence>
<evidence type="ECO:0000259" key="22">
    <source>
        <dbReference type="PROSITE" id="PS50109"/>
    </source>
</evidence>
<dbReference type="InterPro" id="IPR049870">
    <property type="entry name" value="BvgS-like_periplasmic1"/>
</dbReference>
<keyword evidence="10" id="KW-0547">Nucleotide-binding</keyword>
<feature type="modified residue" description="4-aspartylphosphate" evidence="20">
    <location>
        <position position="1026"/>
    </location>
</feature>
<dbReference type="InterPro" id="IPR004358">
    <property type="entry name" value="Sig_transdc_His_kin-like_C"/>
</dbReference>
<dbReference type="Gene3D" id="3.30.565.10">
    <property type="entry name" value="Histidine kinase-like ATPase, C-terminal domain"/>
    <property type="match status" value="1"/>
</dbReference>
<keyword evidence="4" id="KW-1003">Cell membrane</keyword>
<dbReference type="Proteomes" id="UP000494261">
    <property type="component" value="Unassembled WGS sequence"/>
</dbReference>
<name>A0A6P2RQ46_9BURK</name>
<evidence type="ECO:0000256" key="16">
    <source>
        <dbReference type="ARBA" id="ARBA00023136"/>
    </source>
</evidence>
<dbReference type="CDD" id="cd16922">
    <property type="entry name" value="HATPase_EvgS-ArcB-TorS-like"/>
    <property type="match status" value="1"/>
</dbReference>
<keyword evidence="5" id="KW-0997">Cell inner membrane</keyword>
<evidence type="ECO:0000256" key="18">
    <source>
        <dbReference type="ARBA" id="ARBA00070152"/>
    </source>
</evidence>
<evidence type="ECO:0000313" key="28">
    <source>
        <dbReference type="Proteomes" id="UP000494261"/>
    </source>
</evidence>
<dbReference type="PROSITE" id="PS50110">
    <property type="entry name" value="RESPONSE_REGULATORY"/>
    <property type="match status" value="1"/>
</dbReference>
<dbReference type="EC" id="2.7.13.3" evidence="3"/>
<feature type="domain" description="Histidine kinase" evidence="22">
    <location>
        <begin position="726"/>
        <end position="950"/>
    </location>
</feature>
<dbReference type="SUPFAM" id="SSF47226">
    <property type="entry name" value="Histidine-containing phosphotransfer domain, HPT domain"/>
    <property type="match status" value="1"/>
</dbReference>
<feature type="domain" description="Response regulatory" evidence="23">
    <location>
        <begin position="977"/>
        <end position="1096"/>
    </location>
</feature>
<dbReference type="CDD" id="cd13707">
    <property type="entry name" value="PBP2_BvgS_D2"/>
    <property type="match status" value="1"/>
</dbReference>
<dbReference type="CDD" id="cd00130">
    <property type="entry name" value="PAS"/>
    <property type="match status" value="1"/>
</dbReference>
<dbReference type="PROSITE" id="PS50109">
    <property type="entry name" value="HIS_KIN"/>
    <property type="match status" value="1"/>
</dbReference>
<feature type="chain" id="PRO_5027026890" description="Virulence sensor protein BvgS" evidence="21">
    <location>
        <begin position="25"/>
        <end position="1218"/>
    </location>
</feature>
<keyword evidence="12" id="KW-0067">ATP-binding</keyword>
<evidence type="ECO:0000259" key="24">
    <source>
        <dbReference type="PROSITE" id="PS50112"/>
    </source>
</evidence>
<dbReference type="InterPro" id="IPR003594">
    <property type="entry name" value="HATPase_dom"/>
</dbReference>
<dbReference type="GO" id="GO:0005524">
    <property type="term" value="F:ATP binding"/>
    <property type="evidence" value="ECO:0007669"/>
    <property type="project" value="UniProtKB-KW"/>
</dbReference>
<protein>
    <recommendedName>
        <fullName evidence="18">Virulence sensor protein BvgS</fullName>
        <ecNumber evidence="3">2.7.13.3</ecNumber>
    </recommendedName>
</protein>
<feature type="domain" description="PAC" evidence="25">
    <location>
        <begin position="655"/>
        <end position="708"/>
    </location>
</feature>
<evidence type="ECO:0000256" key="21">
    <source>
        <dbReference type="SAM" id="SignalP"/>
    </source>
</evidence>
<evidence type="ECO:0000256" key="14">
    <source>
        <dbReference type="ARBA" id="ARBA00023012"/>
    </source>
</evidence>
<dbReference type="SUPFAM" id="SSF47384">
    <property type="entry name" value="Homodimeric domain of signal transducing histidine kinase"/>
    <property type="match status" value="1"/>
</dbReference>
<dbReference type="InterPro" id="IPR000014">
    <property type="entry name" value="PAS"/>
</dbReference>
<dbReference type="EMBL" id="CABVQC010000063">
    <property type="protein sequence ID" value="VWC35372.1"/>
    <property type="molecule type" value="Genomic_DNA"/>
</dbReference>
<dbReference type="InterPro" id="IPR036890">
    <property type="entry name" value="HATPase_C_sf"/>
</dbReference>
<dbReference type="SUPFAM" id="SSF55874">
    <property type="entry name" value="ATPase domain of HSP90 chaperone/DNA topoisomerase II/histidine kinase"/>
    <property type="match status" value="1"/>
</dbReference>
<dbReference type="PROSITE" id="PS50894">
    <property type="entry name" value="HPT"/>
    <property type="match status" value="1"/>
</dbReference>
<feature type="domain" description="PAS" evidence="24">
    <location>
        <begin position="582"/>
        <end position="628"/>
    </location>
</feature>
<dbReference type="Pfam" id="PF00497">
    <property type="entry name" value="SBP_bac_3"/>
    <property type="match status" value="2"/>
</dbReference>
<evidence type="ECO:0000256" key="19">
    <source>
        <dbReference type="PROSITE-ProRule" id="PRU00110"/>
    </source>
</evidence>
<dbReference type="GO" id="GO:0009927">
    <property type="term" value="F:histidine phosphotransfer kinase activity"/>
    <property type="evidence" value="ECO:0007669"/>
    <property type="project" value="TreeGrafter"/>
</dbReference>
<dbReference type="SUPFAM" id="SSF55785">
    <property type="entry name" value="PYP-like sensor domain (PAS domain)"/>
    <property type="match status" value="1"/>
</dbReference>
<keyword evidence="14" id="KW-0902">Two-component regulatory system</keyword>
<dbReference type="InterPro" id="IPR013656">
    <property type="entry name" value="PAS_4"/>
</dbReference>
<dbReference type="Gene3D" id="3.30.450.20">
    <property type="entry name" value="PAS domain"/>
    <property type="match status" value="1"/>
</dbReference>
<dbReference type="SMART" id="SM00091">
    <property type="entry name" value="PAS"/>
    <property type="match status" value="1"/>
</dbReference>
<dbReference type="InterPro" id="IPR000700">
    <property type="entry name" value="PAS-assoc_C"/>
</dbReference>
<evidence type="ECO:0000256" key="10">
    <source>
        <dbReference type="ARBA" id="ARBA00022741"/>
    </source>
</evidence>
<feature type="domain" description="HPt" evidence="26">
    <location>
        <begin position="1116"/>
        <end position="1211"/>
    </location>
</feature>
<comment type="function">
    <text evidence="17">Member of the two-component regulatory system BvgS/BvgA. Phosphorylates BvgA via a four-step phosphorelay in response to environmental signals.</text>
</comment>
<dbReference type="SMART" id="SM00448">
    <property type="entry name" value="REC"/>
    <property type="match status" value="1"/>
</dbReference>
<evidence type="ECO:0000256" key="12">
    <source>
        <dbReference type="ARBA" id="ARBA00022840"/>
    </source>
</evidence>
<evidence type="ECO:0000256" key="11">
    <source>
        <dbReference type="ARBA" id="ARBA00022777"/>
    </source>
</evidence>
<dbReference type="GO" id="GO:0005886">
    <property type="term" value="C:plasma membrane"/>
    <property type="evidence" value="ECO:0007669"/>
    <property type="project" value="UniProtKB-SubCell"/>
</dbReference>
<evidence type="ECO:0000256" key="20">
    <source>
        <dbReference type="PROSITE-ProRule" id="PRU00169"/>
    </source>
</evidence>
<keyword evidence="16" id="KW-0472">Membrane</keyword>
<dbReference type="Gene3D" id="1.20.120.160">
    <property type="entry name" value="HPT domain"/>
    <property type="match status" value="1"/>
</dbReference>
<dbReference type="PANTHER" id="PTHR43047:SF72">
    <property type="entry name" value="OSMOSENSING HISTIDINE PROTEIN KINASE SLN1"/>
    <property type="match status" value="1"/>
</dbReference>
<dbReference type="InterPro" id="IPR005467">
    <property type="entry name" value="His_kinase_dom"/>
</dbReference>
<dbReference type="InterPro" id="IPR049871">
    <property type="entry name" value="BvgS-like_periplasmic2"/>
</dbReference>
<dbReference type="InterPro" id="IPR008207">
    <property type="entry name" value="Sig_transdc_His_kin_Hpt_dom"/>
</dbReference>
<dbReference type="InterPro" id="IPR011006">
    <property type="entry name" value="CheY-like_superfamily"/>
</dbReference>
<dbReference type="InterPro" id="IPR035965">
    <property type="entry name" value="PAS-like_dom_sf"/>
</dbReference>
<dbReference type="RefSeq" id="WP_175025567.1">
    <property type="nucleotide sequence ID" value="NZ_CABVQC010000063.1"/>
</dbReference>
<keyword evidence="15" id="KW-0843">Virulence</keyword>
<evidence type="ECO:0000256" key="15">
    <source>
        <dbReference type="ARBA" id="ARBA00023026"/>
    </source>
</evidence>
<evidence type="ECO:0000313" key="27">
    <source>
        <dbReference type="EMBL" id="VWC35372.1"/>
    </source>
</evidence>
<dbReference type="InterPro" id="IPR001789">
    <property type="entry name" value="Sig_transdc_resp-reg_receiver"/>
</dbReference>
<keyword evidence="11 27" id="KW-0418">Kinase</keyword>
<dbReference type="InterPro" id="IPR036097">
    <property type="entry name" value="HisK_dim/P_sf"/>
</dbReference>
<evidence type="ECO:0000256" key="4">
    <source>
        <dbReference type="ARBA" id="ARBA00022475"/>
    </source>
</evidence>
<dbReference type="PANTHER" id="PTHR43047">
    <property type="entry name" value="TWO-COMPONENT HISTIDINE PROTEIN KINASE"/>
    <property type="match status" value="1"/>
</dbReference>
<dbReference type="SMART" id="SM00388">
    <property type="entry name" value="HisKA"/>
    <property type="match status" value="1"/>
</dbReference>
<dbReference type="AlphaFoldDB" id="A0A6P2RQ46"/>
<dbReference type="InterPro" id="IPR036641">
    <property type="entry name" value="HPT_dom_sf"/>
</dbReference>
<dbReference type="InterPro" id="IPR001638">
    <property type="entry name" value="Solute-binding_3/MltF_N"/>
</dbReference>
<dbReference type="SUPFAM" id="SSF52172">
    <property type="entry name" value="CheY-like"/>
    <property type="match status" value="1"/>
</dbReference>
<dbReference type="Pfam" id="PF08448">
    <property type="entry name" value="PAS_4"/>
    <property type="match status" value="1"/>
</dbReference>
<dbReference type="SMART" id="SM00387">
    <property type="entry name" value="HATPase_c"/>
    <property type="match status" value="1"/>
</dbReference>
<accession>A0A6P2RQ46</accession>
<dbReference type="PRINTS" id="PR00344">
    <property type="entry name" value="BCTRLSENSOR"/>
</dbReference>
<feature type="modified residue" description="Phosphohistidine" evidence="19">
    <location>
        <position position="1155"/>
    </location>
</feature>
<feature type="signal peptide" evidence="21">
    <location>
        <begin position="1"/>
        <end position="24"/>
    </location>
</feature>
<keyword evidence="9 21" id="KW-0732">Signal</keyword>
<evidence type="ECO:0000256" key="17">
    <source>
        <dbReference type="ARBA" id="ARBA00058004"/>
    </source>
</evidence>
<gene>
    <name evidence="27" type="ORF">BLA13014_06517</name>
</gene>
<dbReference type="GO" id="GO:0000155">
    <property type="term" value="F:phosphorelay sensor kinase activity"/>
    <property type="evidence" value="ECO:0007669"/>
    <property type="project" value="InterPro"/>
</dbReference>
<dbReference type="CDD" id="cd00082">
    <property type="entry name" value="HisKA"/>
    <property type="match status" value="1"/>
</dbReference>
<evidence type="ECO:0000256" key="2">
    <source>
        <dbReference type="ARBA" id="ARBA00004429"/>
    </source>
</evidence>
<keyword evidence="7" id="KW-0808">Transferase</keyword>
<evidence type="ECO:0000256" key="8">
    <source>
        <dbReference type="ARBA" id="ARBA00022692"/>
    </source>
</evidence>
<dbReference type="NCBIfam" id="TIGR00229">
    <property type="entry name" value="sensory_box"/>
    <property type="match status" value="1"/>
</dbReference>
<keyword evidence="8" id="KW-0812">Transmembrane</keyword>
<dbReference type="Gene3D" id="1.10.287.130">
    <property type="match status" value="1"/>
</dbReference>
<evidence type="ECO:0000259" key="25">
    <source>
        <dbReference type="PROSITE" id="PS50113"/>
    </source>
</evidence>
<keyword evidence="13" id="KW-1133">Transmembrane helix</keyword>
<dbReference type="FunFam" id="3.30.565.10:FF:000010">
    <property type="entry name" value="Sensor histidine kinase RcsC"/>
    <property type="match status" value="1"/>
</dbReference>
<dbReference type="Gene3D" id="3.40.190.10">
    <property type="entry name" value="Periplasmic binding protein-like II"/>
    <property type="match status" value="4"/>
</dbReference>
<dbReference type="Gene3D" id="3.40.50.2300">
    <property type="match status" value="1"/>
</dbReference>
<evidence type="ECO:0000256" key="6">
    <source>
        <dbReference type="ARBA" id="ARBA00022553"/>
    </source>
</evidence>
<dbReference type="Pfam" id="PF02518">
    <property type="entry name" value="HATPase_c"/>
    <property type="match status" value="1"/>
</dbReference>
<evidence type="ECO:0000256" key="1">
    <source>
        <dbReference type="ARBA" id="ARBA00000085"/>
    </source>
</evidence>
<dbReference type="PROSITE" id="PS50113">
    <property type="entry name" value="PAC"/>
    <property type="match status" value="1"/>
</dbReference>
<evidence type="ECO:0000259" key="26">
    <source>
        <dbReference type="PROSITE" id="PS50894"/>
    </source>
</evidence>
<comment type="subcellular location">
    <subcellularLocation>
        <location evidence="2">Cell inner membrane</location>
        <topology evidence="2">Multi-pass membrane protein</topology>
    </subcellularLocation>
</comment>
<organism evidence="27 28">
    <name type="scientific">Burkholderia aenigmatica</name>
    <dbReference type="NCBI Taxonomy" id="2015348"/>
    <lineage>
        <taxon>Bacteria</taxon>
        <taxon>Pseudomonadati</taxon>
        <taxon>Pseudomonadota</taxon>
        <taxon>Betaproteobacteria</taxon>
        <taxon>Burkholderiales</taxon>
        <taxon>Burkholderiaceae</taxon>
        <taxon>Burkholderia</taxon>
        <taxon>Burkholderia cepacia complex</taxon>
    </lineage>
</organism>
<evidence type="ECO:0000256" key="9">
    <source>
        <dbReference type="ARBA" id="ARBA00022729"/>
    </source>
</evidence>
<keyword evidence="6 20" id="KW-0597">Phosphoprotein</keyword>
<proteinExistence type="predicted"/>
<comment type="catalytic activity">
    <reaction evidence="1">
        <text>ATP + protein L-histidine = ADP + protein N-phospho-L-histidine.</text>
        <dbReference type="EC" id="2.7.13.3"/>
    </reaction>
</comment>
<evidence type="ECO:0000256" key="3">
    <source>
        <dbReference type="ARBA" id="ARBA00012438"/>
    </source>
</evidence>
<dbReference type="Pfam" id="PF00512">
    <property type="entry name" value="HisKA"/>
    <property type="match status" value="1"/>
</dbReference>